<evidence type="ECO:0000256" key="1">
    <source>
        <dbReference type="ARBA" id="ARBA00000681"/>
    </source>
</evidence>
<organism evidence="11 12">
    <name type="scientific">Sphingobium chlorophenolicum</name>
    <dbReference type="NCBI Taxonomy" id="46429"/>
    <lineage>
        <taxon>Bacteria</taxon>
        <taxon>Pseudomonadati</taxon>
        <taxon>Pseudomonadota</taxon>
        <taxon>Alphaproteobacteria</taxon>
        <taxon>Sphingomonadales</taxon>
        <taxon>Sphingomonadaceae</taxon>
        <taxon>Sphingobium</taxon>
    </lineage>
</organism>
<name>A0A081RJU5_SPHCR</name>
<dbReference type="PATRIC" id="fig|46429.4.peg.107"/>
<dbReference type="PRINTS" id="PR00134">
    <property type="entry name" value="GLHYDRLASE10"/>
</dbReference>
<dbReference type="SMART" id="SM00633">
    <property type="entry name" value="Glyco_10"/>
    <property type="match status" value="1"/>
</dbReference>
<dbReference type="PANTHER" id="PTHR31490:SF88">
    <property type="entry name" value="BETA-XYLANASE"/>
    <property type="match status" value="1"/>
</dbReference>
<keyword evidence="4" id="KW-0732">Signal</keyword>
<keyword evidence="8 9" id="KW-0624">Polysaccharide degradation</keyword>
<evidence type="ECO:0000259" key="10">
    <source>
        <dbReference type="PROSITE" id="PS51760"/>
    </source>
</evidence>
<evidence type="ECO:0000256" key="4">
    <source>
        <dbReference type="ARBA" id="ARBA00022729"/>
    </source>
</evidence>
<dbReference type="PROSITE" id="PS51257">
    <property type="entry name" value="PROKAR_LIPOPROTEIN"/>
    <property type="match status" value="1"/>
</dbReference>
<dbReference type="PANTHER" id="PTHR31490">
    <property type="entry name" value="GLYCOSYL HYDROLASE"/>
    <property type="match status" value="1"/>
</dbReference>
<dbReference type="EC" id="3.2.1.8" evidence="9"/>
<accession>A0A081RJU5</accession>
<keyword evidence="3 11" id="KW-0858">Xylan degradation</keyword>
<proteinExistence type="inferred from homology"/>
<evidence type="ECO:0000313" key="11">
    <source>
        <dbReference type="EMBL" id="KEQ55468.1"/>
    </source>
</evidence>
<comment type="caution">
    <text evidence="11">The sequence shown here is derived from an EMBL/GenBank/DDBJ whole genome shotgun (WGS) entry which is preliminary data.</text>
</comment>
<evidence type="ECO:0000256" key="5">
    <source>
        <dbReference type="ARBA" id="ARBA00022801"/>
    </source>
</evidence>
<evidence type="ECO:0000256" key="7">
    <source>
        <dbReference type="ARBA" id="ARBA00023295"/>
    </source>
</evidence>
<dbReference type="SUPFAM" id="SSF51445">
    <property type="entry name" value="(Trans)glycosidases"/>
    <property type="match status" value="1"/>
</dbReference>
<keyword evidence="7 9" id="KW-0326">Glycosidase</keyword>
<feature type="domain" description="GH10" evidence="10">
    <location>
        <begin position="27"/>
        <end position="364"/>
    </location>
</feature>
<dbReference type="EMBL" id="JFHR01000001">
    <property type="protein sequence ID" value="KEQ55468.1"/>
    <property type="molecule type" value="Genomic_DNA"/>
</dbReference>
<dbReference type="OrthoDB" id="9815836at2"/>
<dbReference type="PROSITE" id="PS51760">
    <property type="entry name" value="GH10_2"/>
    <property type="match status" value="1"/>
</dbReference>
<dbReference type="InterPro" id="IPR044846">
    <property type="entry name" value="GH10"/>
</dbReference>
<evidence type="ECO:0000256" key="8">
    <source>
        <dbReference type="ARBA" id="ARBA00023326"/>
    </source>
</evidence>
<dbReference type="InterPro" id="IPR001000">
    <property type="entry name" value="GH10_dom"/>
</dbReference>
<evidence type="ECO:0000256" key="3">
    <source>
        <dbReference type="ARBA" id="ARBA00022651"/>
    </source>
</evidence>
<dbReference type="InterPro" id="IPR017853">
    <property type="entry name" value="GH"/>
</dbReference>
<evidence type="ECO:0000313" key="12">
    <source>
        <dbReference type="Proteomes" id="UP000028411"/>
    </source>
</evidence>
<keyword evidence="5 9" id="KW-0378">Hydrolase</keyword>
<dbReference type="RefSeq" id="WP_037446316.1">
    <property type="nucleotide sequence ID" value="NZ_JFHR01000001.1"/>
</dbReference>
<comment type="catalytic activity">
    <reaction evidence="1 9">
        <text>Endohydrolysis of (1-&gt;4)-beta-D-xylosidic linkages in xylans.</text>
        <dbReference type="EC" id="3.2.1.8"/>
    </reaction>
</comment>
<dbReference type="Gene3D" id="3.20.20.80">
    <property type="entry name" value="Glycosidases"/>
    <property type="match status" value="1"/>
</dbReference>
<reference evidence="11 12" key="1">
    <citation type="submission" date="2014-02" db="EMBL/GenBank/DDBJ databases">
        <title>Whole genome sequence of Sphingobium chlorophenolicum NBRC 16172.</title>
        <authorList>
            <person name="Gan H.M."/>
            <person name="Gan H.Y."/>
            <person name="Chew T.H."/>
            <person name="Savka M.A."/>
        </authorList>
    </citation>
    <scope>NUCLEOTIDE SEQUENCE [LARGE SCALE GENOMIC DNA]</scope>
    <source>
        <strain evidence="11 12">NBRC 16172</strain>
    </source>
</reference>
<evidence type="ECO:0000256" key="2">
    <source>
        <dbReference type="ARBA" id="ARBA00007495"/>
    </source>
</evidence>
<dbReference type="Proteomes" id="UP000028411">
    <property type="component" value="Unassembled WGS sequence"/>
</dbReference>
<sequence>MKRREFLAGALALGACSPVPSSRAEAGISSEGLAAHARRSGRAFGAAIKSRQLREDPDFTAAIARECDMVVQEYELKRGTTEPKPGKYDFSGADQIIAFAQEHGMRARGHALVWYAAQPKWLEPALQQADRAGREKLMTSYIDVAMPRYAGRIGEWDVVNEAVEPNDGRADGMRAKSMWMQAMGEDYIDIAFHHARATDPKATLFLTDFGLEHDSPRCERRRTAMLKLLDRLMARKVPVDAVGIQGHLKPYREAFDQALFARFLEDLNGYGLALSVTEFDVADKGGPPSPDKRDSEIAAVAKAFLDVALDNRAMRSVLCWGLSDRYSWLSNYPDYKWPDGQLSRVLPLDGDMRRKPLWDAIAAAFDAAPPMGRSRA</sequence>
<evidence type="ECO:0000256" key="6">
    <source>
        <dbReference type="ARBA" id="ARBA00023277"/>
    </source>
</evidence>
<dbReference type="GO" id="GO:0031176">
    <property type="term" value="F:endo-1,4-beta-xylanase activity"/>
    <property type="evidence" value="ECO:0007669"/>
    <property type="project" value="UniProtKB-EC"/>
</dbReference>
<protein>
    <recommendedName>
        <fullName evidence="9">Beta-xylanase</fullName>
        <ecNumber evidence="9">3.2.1.8</ecNumber>
    </recommendedName>
</protein>
<evidence type="ECO:0000256" key="9">
    <source>
        <dbReference type="RuleBase" id="RU361174"/>
    </source>
</evidence>
<dbReference type="GO" id="GO:0045493">
    <property type="term" value="P:xylan catabolic process"/>
    <property type="evidence" value="ECO:0007669"/>
    <property type="project" value="UniProtKB-KW"/>
</dbReference>
<gene>
    <name evidence="11" type="ORF">BV95_00106</name>
</gene>
<dbReference type="eggNOG" id="COG3693">
    <property type="taxonomic scope" value="Bacteria"/>
</dbReference>
<dbReference type="AlphaFoldDB" id="A0A081RJU5"/>
<keyword evidence="6 9" id="KW-0119">Carbohydrate metabolism</keyword>
<comment type="similarity">
    <text evidence="2 9">Belongs to the glycosyl hydrolase 10 (cellulase F) family.</text>
</comment>
<dbReference type="Pfam" id="PF00331">
    <property type="entry name" value="Glyco_hydro_10"/>
    <property type="match status" value="1"/>
</dbReference>